<dbReference type="EMBL" id="QTTN01000012">
    <property type="protein sequence ID" value="REE85375.1"/>
    <property type="molecule type" value="Genomic_DNA"/>
</dbReference>
<dbReference type="Gene3D" id="3.40.50.300">
    <property type="entry name" value="P-loop containing nucleotide triphosphate hydrolases"/>
    <property type="match status" value="1"/>
</dbReference>
<accession>A0A3D9RZ77</accession>
<sequence>MNGGLSPRRSAHRAPLLTFFGTTPNIGTTVTAFAAACRVAQYSGLSVGYLDLNLKSAKLHRFVGVDRPTATLDALRPELRTGTLTPDKLARSMYVSGAVPGLHMLFGNLLRDQAEFYAMEEIEHLLEAAEAAFDIVIADAGAYWDNAAILCALRRADRRLMATTGALSHFQEDGQRWVKQLSALYGIGIHDYEAIVIHQPWGKGGFQVKEICKEMGVALLGEMALSQPMLSQLDRGTLDEWMMRSEQGKEAMKEPAQRMIAAYGLKRPAKLVVQPWYKKLLTHRGGVSS</sequence>
<proteinExistence type="predicted"/>
<keyword evidence="2" id="KW-1185">Reference proteome</keyword>
<gene>
    <name evidence="1" type="ORF">A8990_112104</name>
</gene>
<dbReference type="Proteomes" id="UP000256304">
    <property type="component" value="Unassembled WGS sequence"/>
</dbReference>
<dbReference type="AlphaFoldDB" id="A0A3D9RZ77"/>
<name>A0A3D9RZ77_9BACL</name>
<organism evidence="1 2">
    <name type="scientific">Paenibacillus taihuensis</name>
    <dbReference type="NCBI Taxonomy" id="1156355"/>
    <lineage>
        <taxon>Bacteria</taxon>
        <taxon>Bacillati</taxon>
        <taxon>Bacillota</taxon>
        <taxon>Bacilli</taxon>
        <taxon>Bacillales</taxon>
        <taxon>Paenibacillaceae</taxon>
        <taxon>Paenibacillus</taxon>
    </lineage>
</organism>
<dbReference type="SUPFAM" id="SSF52540">
    <property type="entry name" value="P-loop containing nucleoside triphosphate hydrolases"/>
    <property type="match status" value="1"/>
</dbReference>
<dbReference type="OrthoDB" id="2676652at2"/>
<evidence type="ECO:0000313" key="2">
    <source>
        <dbReference type="Proteomes" id="UP000256304"/>
    </source>
</evidence>
<protein>
    <recommendedName>
        <fullName evidence="3">Cellulose biosynthesis protein BcsQ</fullName>
    </recommendedName>
</protein>
<reference evidence="1 2" key="1">
    <citation type="submission" date="2018-08" db="EMBL/GenBank/DDBJ databases">
        <title>Genomic Encyclopedia of Type Strains, Phase III (KMG-III): the genomes of soil and plant-associated and newly described type strains.</title>
        <authorList>
            <person name="Whitman W."/>
        </authorList>
    </citation>
    <scope>NUCLEOTIDE SEQUENCE [LARGE SCALE GENOMIC DNA]</scope>
    <source>
        <strain evidence="1 2">CGMCC 1.10966</strain>
    </source>
</reference>
<dbReference type="InterPro" id="IPR027417">
    <property type="entry name" value="P-loop_NTPase"/>
</dbReference>
<comment type="caution">
    <text evidence="1">The sequence shown here is derived from an EMBL/GenBank/DDBJ whole genome shotgun (WGS) entry which is preliminary data.</text>
</comment>
<dbReference type="RefSeq" id="WP_116189354.1">
    <property type="nucleotide sequence ID" value="NZ_QTTN01000012.1"/>
</dbReference>
<evidence type="ECO:0008006" key="3">
    <source>
        <dbReference type="Google" id="ProtNLM"/>
    </source>
</evidence>
<evidence type="ECO:0000313" key="1">
    <source>
        <dbReference type="EMBL" id="REE85375.1"/>
    </source>
</evidence>